<keyword evidence="4" id="KW-1133">Transmembrane helix</keyword>
<sequence length="299" mass="33897">MWSLGCIMVELLSKEPLLNGKTEFEQLDKIFRILGTPNETIWPGFSKLPRVKVNFVKNKLSTLGGSSLAIWPFLVTSTQLLLVYINHQNVPFRYNLLHKKFPVTSFTGSPILFYSGFDLLNKLLTYDPEKANEENIKESRSISRATLEGDVAGHFLLVYVEKCVLYFLGTISISGNAFLGFGTIIFEALFNDKLVVIFTPAYLNWLSRIWLKSHSRRQRWVDKSYKKSHLGIEWKKPFAGSSYAKGIGLEKIGIEAKQPNSAIPNCVRVQLIKNWKKIAAFVPNDGCLNYIEEHASACP</sequence>
<dbReference type="InterPro" id="IPR011009">
    <property type="entry name" value="Kinase-like_dom_sf"/>
</dbReference>
<dbReference type="Gene3D" id="1.10.510.10">
    <property type="entry name" value="Transferase(Phosphotransferase) domain 1"/>
    <property type="match status" value="1"/>
</dbReference>
<dbReference type="PANTHER" id="PTHR11652">
    <property type="entry name" value="30S RIBOSOMAL PROTEIN S12 FAMILY MEMBER"/>
    <property type="match status" value="1"/>
</dbReference>
<comment type="caution">
    <text evidence="5">The sequence shown here is derived from an EMBL/GenBank/DDBJ whole genome shotgun (WGS) entry which is preliminary data.</text>
</comment>
<keyword evidence="3" id="KW-0687">Ribonucleoprotein</keyword>
<dbReference type="SUPFAM" id="SSF50249">
    <property type="entry name" value="Nucleic acid-binding proteins"/>
    <property type="match status" value="1"/>
</dbReference>
<dbReference type="GO" id="GO:0003735">
    <property type="term" value="F:structural constituent of ribosome"/>
    <property type="evidence" value="ECO:0007669"/>
    <property type="project" value="InterPro"/>
</dbReference>
<keyword evidence="4" id="KW-0812">Transmembrane</keyword>
<dbReference type="Proteomes" id="UP000289340">
    <property type="component" value="Chromosome 3"/>
</dbReference>
<dbReference type="GO" id="GO:1990904">
    <property type="term" value="C:ribonucleoprotein complex"/>
    <property type="evidence" value="ECO:0007669"/>
    <property type="project" value="UniProtKB-KW"/>
</dbReference>
<feature type="transmembrane region" description="Helical" evidence="4">
    <location>
        <begin position="68"/>
        <end position="85"/>
    </location>
</feature>
<keyword evidence="4" id="KW-0472">Membrane</keyword>
<evidence type="ECO:0000256" key="1">
    <source>
        <dbReference type="ARBA" id="ARBA00005657"/>
    </source>
</evidence>
<dbReference type="Pfam" id="PF00164">
    <property type="entry name" value="Ribosom_S12_S23"/>
    <property type="match status" value="1"/>
</dbReference>
<evidence type="ECO:0000256" key="4">
    <source>
        <dbReference type="SAM" id="Phobius"/>
    </source>
</evidence>
<evidence type="ECO:0000256" key="3">
    <source>
        <dbReference type="ARBA" id="ARBA00023274"/>
    </source>
</evidence>
<evidence type="ECO:0000313" key="6">
    <source>
        <dbReference type="Proteomes" id="UP000289340"/>
    </source>
</evidence>
<dbReference type="InterPro" id="IPR006032">
    <property type="entry name" value="Ribosomal_uS12"/>
</dbReference>
<evidence type="ECO:0000313" key="5">
    <source>
        <dbReference type="EMBL" id="RZC19793.1"/>
    </source>
</evidence>
<dbReference type="InterPro" id="IPR012340">
    <property type="entry name" value="NA-bd_OB-fold"/>
</dbReference>
<keyword evidence="6" id="KW-1185">Reference proteome</keyword>
<organism evidence="5 6">
    <name type="scientific">Glycine soja</name>
    <name type="common">Wild soybean</name>
    <dbReference type="NCBI Taxonomy" id="3848"/>
    <lineage>
        <taxon>Eukaryota</taxon>
        <taxon>Viridiplantae</taxon>
        <taxon>Streptophyta</taxon>
        <taxon>Embryophyta</taxon>
        <taxon>Tracheophyta</taxon>
        <taxon>Spermatophyta</taxon>
        <taxon>Magnoliopsida</taxon>
        <taxon>eudicotyledons</taxon>
        <taxon>Gunneridae</taxon>
        <taxon>Pentapetalae</taxon>
        <taxon>rosids</taxon>
        <taxon>fabids</taxon>
        <taxon>Fabales</taxon>
        <taxon>Fabaceae</taxon>
        <taxon>Papilionoideae</taxon>
        <taxon>50 kb inversion clade</taxon>
        <taxon>NPAAA clade</taxon>
        <taxon>indigoferoid/millettioid clade</taxon>
        <taxon>Phaseoleae</taxon>
        <taxon>Glycine</taxon>
        <taxon>Glycine subgen. Soja</taxon>
    </lineage>
</organism>
<dbReference type="AlphaFoldDB" id="A0A445L988"/>
<protein>
    <submittedName>
        <fullName evidence="5">40S ribosomal protein S23</fullName>
    </submittedName>
</protein>
<name>A0A445L988_GLYSO</name>
<comment type="similarity">
    <text evidence="1">Belongs to the universal ribosomal protein uS12 family.</text>
</comment>
<reference evidence="5 6" key="1">
    <citation type="submission" date="2018-09" db="EMBL/GenBank/DDBJ databases">
        <title>A high-quality reference genome of wild soybean provides a powerful tool to mine soybean genomes.</title>
        <authorList>
            <person name="Xie M."/>
            <person name="Chung C.Y.L."/>
            <person name="Li M.-W."/>
            <person name="Wong F.-L."/>
            <person name="Chan T.-F."/>
            <person name="Lam H.-M."/>
        </authorList>
    </citation>
    <scope>NUCLEOTIDE SEQUENCE [LARGE SCALE GENOMIC DNA]</scope>
    <source>
        <strain evidence="6">cv. W05</strain>
        <tissue evidence="5">Hypocotyl of etiolated seedlings</tissue>
    </source>
</reference>
<accession>A0A445L988</accession>
<dbReference type="FunFam" id="2.40.50.140:FF:000007">
    <property type="entry name" value="40S ribosomal protein S23"/>
    <property type="match status" value="1"/>
</dbReference>
<keyword evidence="2 5" id="KW-0689">Ribosomal protein</keyword>
<gene>
    <name evidence="5" type="ORF">D0Y65_006581</name>
</gene>
<proteinExistence type="inferred from homology"/>
<dbReference type="SUPFAM" id="SSF56112">
    <property type="entry name" value="Protein kinase-like (PK-like)"/>
    <property type="match status" value="1"/>
</dbReference>
<dbReference type="GO" id="GO:0006412">
    <property type="term" value="P:translation"/>
    <property type="evidence" value="ECO:0007669"/>
    <property type="project" value="InterPro"/>
</dbReference>
<dbReference type="GO" id="GO:0005840">
    <property type="term" value="C:ribosome"/>
    <property type="evidence" value="ECO:0007669"/>
    <property type="project" value="UniProtKB-KW"/>
</dbReference>
<dbReference type="Gene3D" id="2.40.50.140">
    <property type="entry name" value="Nucleic acid-binding proteins"/>
    <property type="match status" value="1"/>
</dbReference>
<feature type="transmembrane region" description="Helical" evidence="4">
    <location>
        <begin position="164"/>
        <end position="188"/>
    </location>
</feature>
<evidence type="ECO:0000256" key="2">
    <source>
        <dbReference type="ARBA" id="ARBA00022980"/>
    </source>
</evidence>
<dbReference type="EMBL" id="QZWG01000003">
    <property type="protein sequence ID" value="RZC19793.1"/>
    <property type="molecule type" value="Genomic_DNA"/>
</dbReference>